<keyword evidence="1" id="KW-0805">Transcription regulation</keyword>
<organism evidence="6 7">
    <name type="scientific">Rhizobium straminoryzae</name>
    <dbReference type="NCBI Taxonomy" id="1387186"/>
    <lineage>
        <taxon>Bacteria</taxon>
        <taxon>Pseudomonadati</taxon>
        <taxon>Pseudomonadota</taxon>
        <taxon>Alphaproteobacteria</taxon>
        <taxon>Hyphomicrobiales</taxon>
        <taxon>Rhizobiaceae</taxon>
        <taxon>Rhizobium/Agrobacterium group</taxon>
        <taxon>Rhizobium</taxon>
    </lineage>
</organism>
<feature type="DNA-binding region" description="H-T-H motif" evidence="4">
    <location>
        <begin position="35"/>
        <end position="54"/>
    </location>
</feature>
<keyword evidence="3" id="KW-0804">Transcription</keyword>
<dbReference type="InterPro" id="IPR001647">
    <property type="entry name" value="HTH_TetR"/>
</dbReference>
<keyword evidence="2 4" id="KW-0238">DNA-binding</keyword>
<dbReference type="InterPro" id="IPR036271">
    <property type="entry name" value="Tet_transcr_reg_TetR-rel_C_sf"/>
</dbReference>
<evidence type="ECO:0000256" key="3">
    <source>
        <dbReference type="ARBA" id="ARBA00023163"/>
    </source>
</evidence>
<reference evidence="6 7" key="1">
    <citation type="submission" date="2019-07" db="EMBL/GenBank/DDBJ databases">
        <title>Ln-dependent methylotrophs.</title>
        <authorList>
            <person name="Tani A."/>
        </authorList>
    </citation>
    <scope>NUCLEOTIDE SEQUENCE [LARGE SCALE GENOMIC DNA]</scope>
    <source>
        <strain evidence="6 7">SM12</strain>
    </source>
</reference>
<dbReference type="AlphaFoldDB" id="A0A549TCE8"/>
<gene>
    <name evidence="6" type="ORF">FNA46_08475</name>
</gene>
<evidence type="ECO:0000259" key="5">
    <source>
        <dbReference type="PROSITE" id="PS50977"/>
    </source>
</evidence>
<protein>
    <submittedName>
        <fullName evidence="6">TetR/AcrR family transcriptional regulator</fullName>
    </submittedName>
</protein>
<proteinExistence type="predicted"/>
<sequence>MPRPALTEEEIRSFRRTILAAAAKIVGREGLARLSMRGLADSLGMTAAALYRYYPSKQDLIIDFCRDAITDLRNRFGEIHRTTEDPLSAIRSMMTAYARFGLEDRDRFRMLFLENDQGLTSPLMEDEETMLPYRQLVEQVAKAAAAGLIVTADSERSTQTIWASVHGIVTLASTFNDFDFGNVDQLVDETIELLIRGLRSQGAAQ</sequence>
<dbReference type="SUPFAM" id="SSF46689">
    <property type="entry name" value="Homeodomain-like"/>
    <property type="match status" value="1"/>
</dbReference>
<evidence type="ECO:0000256" key="4">
    <source>
        <dbReference type="PROSITE-ProRule" id="PRU00335"/>
    </source>
</evidence>
<evidence type="ECO:0000256" key="1">
    <source>
        <dbReference type="ARBA" id="ARBA00023015"/>
    </source>
</evidence>
<dbReference type="Gene3D" id="1.10.357.10">
    <property type="entry name" value="Tetracycline Repressor, domain 2"/>
    <property type="match status" value="1"/>
</dbReference>
<feature type="domain" description="HTH tetR-type" evidence="5">
    <location>
        <begin position="12"/>
        <end position="72"/>
    </location>
</feature>
<evidence type="ECO:0000313" key="6">
    <source>
        <dbReference type="EMBL" id="TRL39578.1"/>
    </source>
</evidence>
<dbReference type="Proteomes" id="UP000316801">
    <property type="component" value="Unassembled WGS sequence"/>
</dbReference>
<evidence type="ECO:0000256" key="2">
    <source>
        <dbReference type="ARBA" id="ARBA00023125"/>
    </source>
</evidence>
<keyword evidence="7" id="KW-1185">Reference proteome</keyword>
<dbReference type="PROSITE" id="PS50977">
    <property type="entry name" value="HTH_TETR_2"/>
    <property type="match status" value="1"/>
</dbReference>
<dbReference type="GO" id="GO:0000976">
    <property type="term" value="F:transcription cis-regulatory region binding"/>
    <property type="evidence" value="ECO:0007669"/>
    <property type="project" value="TreeGrafter"/>
</dbReference>
<dbReference type="GO" id="GO:0003700">
    <property type="term" value="F:DNA-binding transcription factor activity"/>
    <property type="evidence" value="ECO:0007669"/>
    <property type="project" value="TreeGrafter"/>
</dbReference>
<name>A0A549TCE8_9HYPH</name>
<dbReference type="InterPro" id="IPR009057">
    <property type="entry name" value="Homeodomain-like_sf"/>
</dbReference>
<comment type="caution">
    <text evidence="6">The sequence shown here is derived from an EMBL/GenBank/DDBJ whole genome shotgun (WGS) entry which is preliminary data.</text>
</comment>
<dbReference type="SUPFAM" id="SSF48498">
    <property type="entry name" value="Tetracyclin repressor-like, C-terminal domain"/>
    <property type="match status" value="1"/>
</dbReference>
<evidence type="ECO:0000313" key="7">
    <source>
        <dbReference type="Proteomes" id="UP000316801"/>
    </source>
</evidence>
<dbReference type="RefSeq" id="WP_143124767.1">
    <property type="nucleotide sequence ID" value="NZ_VJMG01000019.1"/>
</dbReference>
<dbReference type="PANTHER" id="PTHR30055:SF212">
    <property type="entry name" value="TETR-FAMILY FAMILY TRANSCRIPTIONAL REGULATOR"/>
    <property type="match status" value="1"/>
</dbReference>
<dbReference type="PANTHER" id="PTHR30055">
    <property type="entry name" value="HTH-TYPE TRANSCRIPTIONAL REGULATOR RUTR"/>
    <property type="match status" value="1"/>
</dbReference>
<dbReference type="InterPro" id="IPR025996">
    <property type="entry name" value="MT1864/Rv1816-like_C"/>
</dbReference>
<accession>A0A549TCE8</accession>
<dbReference type="Pfam" id="PF13305">
    <property type="entry name" value="TetR_C_33"/>
    <property type="match status" value="1"/>
</dbReference>
<dbReference type="EMBL" id="VJMG01000019">
    <property type="protein sequence ID" value="TRL39578.1"/>
    <property type="molecule type" value="Genomic_DNA"/>
</dbReference>
<dbReference type="Pfam" id="PF00440">
    <property type="entry name" value="TetR_N"/>
    <property type="match status" value="1"/>
</dbReference>
<dbReference type="PRINTS" id="PR00455">
    <property type="entry name" value="HTHTETR"/>
</dbReference>
<dbReference type="InterPro" id="IPR050109">
    <property type="entry name" value="HTH-type_TetR-like_transc_reg"/>
</dbReference>